<dbReference type="AlphaFoldDB" id="A0A7J8Q5F4"/>
<dbReference type="Proteomes" id="UP000593578">
    <property type="component" value="Unassembled WGS sequence"/>
</dbReference>
<gene>
    <name evidence="2" type="ORF">Gorai_013204</name>
</gene>
<dbReference type="EMBL" id="JABEZZ010000009">
    <property type="protein sequence ID" value="MBA0596382.1"/>
    <property type="molecule type" value="Genomic_DNA"/>
</dbReference>
<sequence>MEHKLLKQIWGLSCPQKIRIALWKFVNADVPTKSSLYDKCIASDSICPRCHLDVEN</sequence>
<name>A0A7J8Q5F4_GOSRA</name>
<proteinExistence type="predicted"/>
<comment type="caution">
    <text evidence="2">The sequence shown here is derived from an EMBL/GenBank/DDBJ whole genome shotgun (WGS) entry which is preliminary data.</text>
</comment>
<dbReference type="Pfam" id="PF13966">
    <property type="entry name" value="zf-RVT"/>
    <property type="match status" value="1"/>
</dbReference>
<evidence type="ECO:0000259" key="1">
    <source>
        <dbReference type="Pfam" id="PF13966"/>
    </source>
</evidence>
<organism evidence="2 3">
    <name type="scientific">Gossypium raimondii</name>
    <name type="common">Peruvian cotton</name>
    <name type="synonym">Gossypium klotzschianum subsp. raimondii</name>
    <dbReference type="NCBI Taxonomy" id="29730"/>
    <lineage>
        <taxon>Eukaryota</taxon>
        <taxon>Viridiplantae</taxon>
        <taxon>Streptophyta</taxon>
        <taxon>Embryophyta</taxon>
        <taxon>Tracheophyta</taxon>
        <taxon>Spermatophyta</taxon>
        <taxon>Magnoliopsida</taxon>
        <taxon>eudicotyledons</taxon>
        <taxon>Gunneridae</taxon>
        <taxon>Pentapetalae</taxon>
        <taxon>rosids</taxon>
        <taxon>malvids</taxon>
        <taxon>Malvales</taxon>
        <taxon>Malvaceae</taxon>
        <taxon>Malvoideae</taxon>
        <taxon>Gossypium</taxon>
    </lineage>
</organism>
<reference evidence="2 3" key="1">
    <citation type="journal article" date="2019" name="Genome Biol. Evol.">
        <title>Insights into the evolution of the New World diploid cottons (Gossypium, subgenus Houzingenia) based on genome sequencing.</title>
        <authorList>
            <person name="Grover C.E."/>
            <person name="Arick M.A. 2nd"/>
            <person name="Thrash A."/>
            <person name="Conover J.L."/>
            <person name="Sanders W.S."/>
            <person name="Peterson D.G."/>
            <person name="Frelichowski J.E."/>
            <person name="Scheffler J.A."/>
            <person name="Scheffler B.E."/>
            <person name="Wendel J.F."/>
        </authorList>
    </citation>
    <scope>NUCLEOTIDE SEQUENCE [LARGE SCALE GENOMIC DNA]</scope>
    <source>
        <strain evidence="2">8</strain>
        <tissue evidence="2">Leaf</tissue>
    </source>
</reference>
<feature type="domain" description="Reverse transcriptase zinc-binding" evidence="1">
    <location>
        <begin position="4"/>
        <end position="55"/>
    </location>
</feature>
<feature type="non-terminal residue" evidence="2">
    <location>
        <position position="56"/>
    </location>
</feature>
<evidence type="ECO:0000313" key="3">
    <source>
        <dbReference type="Proteomes" id="UP000593578"/>
    </source>
</evidence>
<dbReference type="InterPro" id="IPR026960">
    <property type="entry name" value="RVT-Znf"/>
</dbReference>
<protein>
    <recommendedName>
        <fullName evidence="1">Reverse transcriptase zinc-binding domain-containing protein</fullName>
    </recommendedName>
</protein>
<evidence type="ECO:0000313" key="2">
    <source>
        <dbReference type="EMBL" id="MBA0596382.1"/>
    </source>
</evidence>
<accession>A0A7J8Q5F4</accession>